<dbReference type="InterPro" id="IPR004839">
    <property type="entry name" value="Aminotransferase_I/II_large"/>
</dbReference>
<keyword evidence="3" id="KW-0663">Pyridoxal phosphate</keyword>
<dbReference type="RefSeq" id="WP_204721145.1">
    <property type="nucleotide sequence ID" value="NZ_JACSNR010000007.1"/>
</dbReference>
<gene>
    <name evidence="7" type="ORF">H9X81_08085</name>
</gene>
<protein>
    <recommendedName>
        <fullName evidence="2">cysteine-S-conjugate beta-lyase</fullName>
        <ecNumber evidence="2">4.4.1.13</ecNumber>
    </recommendedName>
</protein>
<keyword evidence="8" id="KW-1185">Reference proteome</keyword>
<dbReference type="Pfam" id="PF00155">
    <property type="entry name" value="Aminotran_1_2"/>
    <property type="match status" value="1"/>
</dbReference>
<proteinExistence type="inferred from homology"/>
<accession>A0ABS2GQ86</accession>
<keyword evidence="4" id="KW-0456">Lyase</keyword>
<dbReference type="EC" id="4.4.1.13" evidence="2"/>
<evidence type="ECO:0000256" key="2">
    <source>
        <dbReference type="ARBA" id="ARBA00012224"/>
    </source>
</evidence>
<feature type="domain" description="Aminotransferase class I/classII large" evidence="6">
    <location>
        <begin position="48"/>
        <end position="389"/>
    </location>
</feature>
<evidence type="ECO:0000313" key="8">
    <source>
        <dbReference type="Proteomes" id="UP000724149"/>
    </source>
</evidence>
<dbReference type="PANTHER" id="PTHR43525">
    <property type="entry name" value="PROTEIN MALY"/>
    <property type="match status" value="1"/>
</dbReference>
<comment type="similarity">
    <text evidence="5">Belongs to the class-II pyridoxal-phosphate-dependent aminotransferase family. MalY/PatB cystathionine beta-lyase subfamily.</text>
</comment>
<dbReference type="Gene3D" id="3.90.1150.10">
    <property type="entry name" value="Aspartate Aminotransferase, domain 1"/>
    <property type="match status" value="1"/>
</dbReference>
<comment type="caution">
    <text evidence="7">The sequence shown here is derived from an EMBL/GenBank/DDBJ whole genome shotgun (WGS) entry which is preliminary data.</text>
</comment>
<dbReference type="EMBL" id="JACSNR010000007">
    <property type="protein sequence ID" value="MBM6923645.1"/>
    <property type="molecule type" value="Genomic_DNA"/>
</dbReference>
<evidence type="ECO:0000259" key="6">
    <source>
        <dbReference type="Pfam" id="PF00155"/>
    </source>
</evidence>
<dbReference type="Proteomes" id="UP000724149">
    <property type="component" value="Unassembled WGS sequence"/>
</dbReference>
<dbReference type="GO" id="GO:0008483">
    <property type="term" value="F:transaminase activity"/>
    <property type="evidence" value="ECO:0007669"/>
    <property type="project" value="UniProtKB-KW"/>
</dbReference>
<evidence type="ECO:0000256" key="1">
    <source>
        <dbReference type="ARBA" id="ARBA00001933"/>
    </source>
</evidence>
<dbReference type="SUPFAM" id="SSF53383">
    <property type="entry name" value="PLP-dependent transferases"/>
    <property type="match status" value="1"/>
</dbReference>
<dbReference type="InterPro" id="IPR051798">
    <property type="entry name" value="Class-II_PLP-Dep_Aminotrans"/>
</dbReference>
<evidence type="ECO:0000256" key="5">
    <source>
        <dbReference type="ARBA" id="ARBA00037974"/>
    </source>
</evidence>
<name>A0ABS2GQ86_9FIRM</name>
<organism evidence="7 8">
    <name type="scientific">Hydrogenoanaerobacterium saccharovorans</name>
    <dbReference type="NCBI Taxonomy" id="474960"/>
    <lineage>
        <taxon>Bacteria</taxon>
        <taxon>Bacillati</taxon>
        <taxon>Bacillota</taxon>
        <taxon>Clostridia</taxon>
        <taxon>Eubacteriales</taxon>
        <taxon>Oscillospiraceae</taxon>
        <taxon>Hydrogenoanaerobacterium</taxon>
    </lineage>
</organism>
<dbReference type="InterPro" id="IPR015422">
    <property type="entry name" value="PyrdxlP-dep_Trfase_small"/>
</dbReference>
<evidence type="ECO:0000313" key="7">
    <source>
        <dbReference type="EMBL" id="MBM6923645.1"/>
    </source>
</evidence>
<dbReference type="InterPro" id="IPR015421">
    <property type="entry name" value="PyrdxlP-dep_Trfase_major"/>
</dbReference>
<dbReference type="CDD" id="cd00609">
    <property type="entry name" value="AAT_like"/>
    <property type="match status" value="1"/>
</dbReference>
<evidence type="ECO:0000256" key="3">
    <source>
        <dbReference type="ARBA" id="ARBA00022898"/>
    </source>
</evidence>
<reference evidence="7 8" key="1">
    <citation type="journal article" date="2021" name="Sci. Rep.">
        <title>The distribution of antibiotic resistance genes in chicken gut microbiota commensals.</title>
        <authorList>
            <person name="Juricova H."/>
            <person name="Matiasovicova J."/>
            <person name="Kubasova T."/>
            <person name="Cejkova D."/>
            <person name="Rychlik I."/>
        </authorList>
    </citation>
    <scope>NUCLEOTIDE SEQUENCE [LARGE SCALE GENOMIC DNA]</scope>
    <source>
        <strain evidence="7 8">An564</strain>
    </source>
</reference>
<dbReference type="InterPro" id="IPR015424">
    <property type="entry name" value="PyrdxlP-dep_Trfase"/>
</dbReference>
<keyword evidence="7" id="KW-0808">Transferase</keyword>
<dbReference type="Gene3D" id="3.40.640.10">
    <property type="entry name" value="Type I PLP-dependent aspartate aminotransferase-like (Major domain)"/>
    <property type="match status" value="1"/>
</dbReference>
<dbReference type="PANTHER" id="PTHR43525:SF1">
    <property type="entry name" value="PROTEIN MALY"/>
    <property type="match status" value="1"/>
</dbReference>
<evidence type="ECO:0000256" key="4">
    <source>
        <dbReference type="ARBA" id="ARBA00023239"/>
    </source>
</evidence>
<keyword evidence="7" id="KW-0032">Aminotransferase</keyword>
<sequence>MKFDFESIIDRTGKDSSAANVIPIPGATVKEGFSKIPMWVADMNFATAPTIPEAMIKRAEHPLYGYFPISDEYYDAIIKWHADRHHATVTKEAIGYENGVLGGVATALQAFTAPGEPILIHSPTYIGFTGTITNNGRKIVHSELYRDEEGVWRMDYEDMDKKIKENHIHVCIFCNPHNPCGRVWTREEIEKAMEVYKNNNCIVISDEIWADLVMNGNVQTPTQEISEDAKMRTIALYAPSKTFNLAGLVGSYHVIFNKYLRERMDKVASLSHYNSINVMSMHALVGAYSETGREWVDELLEVLSSNVNYAYDYICKNFKGVKLAKPEGTYMLYLDCEEWCKEHNMSMDDLLKAGVAVGVIWQDGRPFNRPFAIRVNLAVPHSRVIDAMDRLDKYVFNAK</sequence>
<comment type="cofactor">
    <cofactor evidence="1">
        <name>pyridoxal 5'-phosphate</name>
        <dbReference type="ChEBI" id="CHEBI:597326"/>
    </cofactor>
</comment>